<organism evidence="1 2">
    <name type="scientific">Hominifimenecus microfluidus</name>
    <dbReference type="NCBI Taxonomy" id="2885348"/>
    <lineage>
        <taxon>Bacteria</taxon>
        <taxon>Bacillati</taxon>
        <taxon>Bacillota</taxon>
        <taxon>Clostridia</taxon>
        <taxon>Lachnospirales</taxon>
        <taxon>Lachnospiraceae</taxon>
        <taxon>Hominifimenecus</taxon>
    </lineage>
</organism>
<evidence type="ECO:0000313" key="1">
    <source>
        <dbReference type="EMBL" id="MCC2232860.1"/>
    </source>
</evidence>
<reference evidence="1" key="1">
    <citation type="submission" date="2021-10" db="EMBL/GenBank/DDBJ databases">
        <title>Anaerobic single-cell dispensing facilitates the cultivation of human gut bacteria.</title>
        <authorList>
            <person name="Afrizal A."/>
        </authorList>
    </citation>
    <scope>NUCLEOTIDE SEQUENCE</scope>
    <source>
        <strain evidence="1">CLA-AA-H215</strain>
    </source>
</reference>
<gene>
    <name evidence="1" type="ORF">LKD81_18095</name>
</gene>
<dbReference type="EMBL" id="JAJEQR010000116">
    <property type="protein sequence ID" value="MCC2232860.1"/>
    <property type="molecule type" value="Genomic_DNA"/>
</dbReference>
<evidence type="ECO:0000313" key="2">
    <source>
        <dbReference type="Proteomes" id="UP001198182"/>
    </source>
</evidence>
<feature type="non-terminal residue" evidence="1">
    <location>
        <position position="1"/>
    </location>
</feature>
<name>A0AAE3EE93_9FIRM</name>
<accession>A0AAE3EE93</accession>
<proteinExistence type="predicted"/>
<sequence>SYWNNRRICTANGGLPPMVKRRQYYSSYQKTLS</sequence>
<dbReference type="AlphaFoldDB" id="A0AAE3EE93"/>
<protein>
    <submittedName>
        <fullName evidence="1">IS3 family transposase</fullName>
    </submittedName>
</protein>
<keyword evidence="2" id="KW-1185">Reference proteome</keyword>
<comment type="caution">
    <text evidence="1">The sequence shown here is derived from an EMBL/GenBank/DDBJ whole genome shotgun (WGS) entry which is preliminary data.</text>
</comment>
<dbReference type="Proteomes" id="UP001198182">
    <property type="component" value="Unassembled WGS sequence"/>
</dbReference>